<keyword evidence="1" id="KW-0732">Signal</keyword>
<dbReference type="PROSITE" id="PS51257">
    <property type="entry name" value="PROKAR_LIPOPROTEIN"/>
    <property type="match status" value="1"/>
</dbReference>
<name>A0ABT7YBI1_9BACT</name>
<reference evidence="2" key="1">
    <citation type="submission" date="2023-06" db="EMBL/GenBank/DDBJ databases">
        <title>Robiginitalea aurantiacus sp. nov. and Algoriphagus sediminis sp. nov., isolated from coastal sediment.</title>
        <authorList>
            <person name="Zhou Z.Y."/>
            <person name="An J."/>
            <person name="Jia Y.W."/>
            <person name="Du Z.J."/>
        </authorList>
    </citation>
    <scope>NUCLEOTIDE SEQUENCE</scope>
    <source>
        <strain evidence="2">C2-7</strain>
    </source>
</reference>
<accession>A0ABT7YBI1</accession>
<dbReference type="InterPro" id="IPR025316">
    <property type="entry name" value="DUF4221"/>
</dbReference>
<keyword evidence="3" id="KW-1185">Reference proteome</keyword>
<dbReference type="Proteomes" id="UP001171916">
    <property type="component" value="Unassembled WGS sequence"/>
</dbReference>
<organism evidence="2 3">
    <name type="scientific">Algoriphagus sediminis</name>
    <dbReference type="NCBI Taxonomy" id="3057113"/>
    <lineage>
        <taxon>Bacteria</taxon>
        <taxon>Pseudomonadati</taxon>
        <taxon>Bacteroidota</taxon>
        <taxon>Cytophagia</taxon>
        <taxon>Cytophagales</taxon>
        <taxon>Cyclobacteriaceae</taxon>
        <taxon>Algoriphagus</taxon>
    </lineage>
</organism>
<gene>
    <name evidence="2" type="ORF">QVH07_06980</name>
</gene>
<sequence length="393" mass="44872">MKKLLFLPLFALLFSCGGESSEETTADFNYELTYEIDTVMVDAGDHFFFLNWGMGIADVSSDSKTLFNFNPNTFLLEIVDLDQMKLRETVQLEREGPNGVGGGFIGRLQVLENGNLKLFDFNKIHEINQKGELVSTFEYEKSEWTGYEIAEDESFEYHGTFSPDGKLFFTRLNEQGFGEPAKGILKLDMEAKTIELMEAGDMFERLDQFSITMRSGDGKMMMTTGESVHTNFLNGDFVITNAAFNEALVWQPEKDTLVHKTFNATLTTNEKTGDFPSEVDSQEALMAIMDQKREQVEFEQMIYHPEGDLLWRFAEDKDRMIADSVIKKQVVTLFDTDYNMLHEEKIEDYPKASLRFFKNGMLYTYVNIDDEMAFARIKPIGGSETGGSLVRMD</sequence>
<proteinExistence type="predicted"/>
<dbReference type="EMBL" id="JAUEPH010000003">
    <property type="protein sequence ID" value="MDN3203886.1"/>
    <property type="molecule type" value="Genomic_DNA"/>
</dbReference>
<dbReference type="Pfam" id="PF13970">
    <property type="entry name" value="DUF4221"/>
    <property type="match status" value="1"/>
</dbReference>
<evidence type="ECO:0000313" key="2">
    <source>
        <dbReference type="EMBL" id="MDN3203886.1"/>
    </source>
</evidence>
<protein>
    <submittedName>
        <fullName evidence="2">DUF4221 family protein</fullName>
    </submittedName>
</protein>
<feature type="chain" id="PRO_5046430779" evidence="1">
    <location>
        <begin position="21"/>
        <end position="393"/>
    </location>
</feature>
<dbReference type="RefSeq" id="WP_289999443.1">
    <property type="nucleotide sequence ID" value="NZ_JAUEPH010000003.1"/>
</dbReference>
<evidence type="ECO:0000256" key="1">
    <source>
        <dbReference type="SAM" id="SignalP"/>
    </source>
</evidence>
<evidence type="ECO:0000313" key="3">
    <source>
        <dbReference type="Proteomes" id="UP001171916"/>
    </source>
</evidence>
<comment type="caution">
    <text evidence="2">The sequence shown here is derived from an EMBL/GenBank/DDBJ whole genome shotgun (WGS) entry which is preliminary data.</text>
</comment>
<feature type="signal peptide" evidence="1">
    <location>
        <begin position="1"/>
        <end position="20"/>
    </location>
</feature>